<dbReference type="AlphaFoldDB" id="A0A8J2HLS0"/>
<gene>
    <name evidence="1" type="ORF">HICCMSTLAB_LOCUS11214</name>
</gene>
<comment type="caution">
    <text evidence="1">The sequence shown here is derived from an EMBL/GenBank/DDBJ whole genome shotgun (WGS) entry which is preliminary data.</text>
</comment>
<name>A0A8J2HLS0_COTCN</name>
<sequence>MPVHVRSGLKLDMINDHACSLGCHEVIAQGQQRNVLYNFTDLQLPDYCARVFNLAPKVGIPLNKKEIPILTLIKDIEYGIPRINVDDTDPKVVDNVRNNYRLKVINSITNFYNRSDYLIEEKWISLVRDISRTKQFLKENKDVIVMRADKGGSTVVMKRDEYVETMNLMLGDETVYKRIDKDPTKKFQNVANNLTKKYCDGFMMFSKKVLLTTTLFKRSILI</sequence>
<dbReference type="OrthoDB" id="7701227at2759"/>
<evidence type="ECO:0000313" key="1">
    <source>
        <dbReference type="EMBL" id="CAG5102848.1"/>
    </source>
</evidence>
<accession>A0A8J2HLS0</accession>
<dbReference type="Proteomes" id="UP000786811">
    <property type="component" value="Unassembled WGS sequence"/>
</dbReference>
<proteinExistence type="predicted"/>
<keyword evidence="2" id="KW-1185">Reference proteome</keyword>
<reference evidence="1" key="1">
    <citation type="submission" date="2021-04" db="EMBL/GenBank/DDBJ databases">
        <authorList>
            <person name="Chebbi M.A.C M."/>
        </authorList>
    </citation>
    <scope>NUCLEOTIDE SEQUENCE</scope>
</reference>
<evidence type="ECO:0000313" key="2">
    <source>
        <dbReference type="Proteomes" id="UP000786811"/>
    </source>
</evidence>
<dbReference type="EMBL" id="CAJNRD030001123">
    <property type="protein sequence ID" value="CAG5102848.1"/>
    <property type="molecule type" value="Genomic_DNA"/>
</dbReference>
<protein>
    <submittedName>
        <fullName evidence="1">Uncharacterized protein</fullName>
    </submittedName>
</protein>
<organism evidence="1 2">
    <name type="scientific">Cotesia congregata</name>
    <name type="common">Parasitoid wasp</name>
    <name type="synonym">Apanteles congregatus</name>
    <dbReference type="NCBI Taxonomy" id="51543"/>
    <lineage>
        <taxon>Eukaryota</taxon>
        <taxon>Metazoa</taxon>
        <taxon>Ecdysozoa</taxon>
        <taxon>Arthropoda</taxon>
        <taxon>Hexapoda</taxon>
        <taxon>Insecta</taxon>
        <taxon>Pterygota</taxon>
        <taxon>Neoptera</taxon>
        <taxon>Endopterygota</taxon>
        <taxon>Hymenoptera</taxon>
        <taxon>Apocrita</taxon>
        <taxon>Ichneumonoidea</taxon>
        <taxon>Braconidae</taxon>
        <taxon>Microgastrinae</taxon>
        <taxon>Cotesia</taxon>
    </lineage>
</organism>